<sequence length="265" mass="29678">MNNGRFDQWFDDAFDVSASSSSLTSEESKKESWNKVQIQIHKLKKSQKRKRHFQLAAVVAASVTAGAIIFNPPAITQAGSPVYSSIKDWGDGVVRIIFGSSNHANLEDAKTSAPPDHFNETQDHPSVTLGNVTEYQSKVLSLEEVQDQISFVYPNIQSIPERFELKSSELPETAPILKSEQVTMTYRTDNNESMRIMLQSLAYPTVTSSSGSKDTEILTLENDIEAYYTPGRFNDIQFLYHGLSIRIYGNVSKEELLQMAESLPM</sequence>
<accession>A0A168KTS0</accession>
<keyword evidence="2" id="KW-0812">Transmembrane</keyword>
<dbReference type="EMBL" id="LVJH01000021">
    <property type="protein sequence ID" value="OAB42452.1"/>
    <property type="molecule type" value="Genomic_DNA"/>
</dbReference>
<protein>
    <recommendedName>
        <fullName evidence="3">DUF4367 domain-containing protein</fullName>
    </recommendedName>
</protein>
<dbReference type="AlphaFoldDB" id="A0A168KTS0"/>
<proteinExistence type="predicted"/>
<dbReference type="Pfam" id="PF14285">
    <property type="entry name" value="DUF4367"/>
    <property type="match status" value="1"/>
</dbReference>
<gene>
    <name evidence="4" type="ORF">PGLA_12330</name>
</gene>
<evidence type="ECO:0000256" key="1">
    <source>
        <dbReference type="SAM" id="MobiDB-lite"/>
    </source>
</evidence>
<dbReference type="InterPro" id="IPR025377">
    <property type="entry name" value="DUF4367"/>
</dbReference>
<keyword evidence="2" id="KW-1133">Transmembrane helix</keyword>
<comment type="caution">
    <text evidence="4">The sequence shown here is derived from an EMBL/GenBank/DDBJ whole genome shotgun (WGS) entry which is preliminary data.</text>
</comment>
<evidence type="ECO:0000313" key="4">
    <source>
        <dbReference type="EMBL" id="OAB42452.1"/>
    </source>
</evidence>
<evidence type="ECO:0000256" key="2">
    <source>
        <dbReference type="SAM" id="Phobius"/>
    </source>
</evidence>
<feature type="transmembrane region" description="Helical" evidence="2">
    <location>
        <begin position="52"/>
        <end position="70"/>
    </location>
</feature>
<dbReference type="RefSeq" id="WP_068533100.1">
    <property type="nucleotide sequence ID" value="NZ_LVJH01000021.1"/>
</dbReference>
<evidence type="ECO:0000259" key="3">
    <source>
        <dbReference type="Pfam" id="PF14285"/>
    </source>
</evidence>
<reference evidence="4 5" key="1">
    <citation type="submission" date="2016-03" db="EMBL/GenBank/DDBJ databases">
        <title>Draft genome sequence of Paenibacillus glacialis DSM 22343.</title>
        <authorList>
            <person name="Shin S.-K."/>
            <person name="Yi H."/>
        </authorList>
    </citation>
    <scope>NUCLEOTIDE SEQUENCE [LARGE SCALE GENOMIC DNA]</scope>
    <source>
        <strain evidence="4 5">DSM 22343</strain>
    </source>
</reference>
<keyword evidence="5" id="KW-1185">Reference proteome</keyword>
<dbReference type="STRING" id="494026.PGLA_12330"/>
<dbReference type="Proteomes" id="UP000076967">
    <property type="component" value="Unassembled WGS sequence"/>
</dbReference>
<keyword evidence="2" id="KW-0472">Membrane</keyword>
<feature type="region of interest" description="Disordered" evidence="1">
    <location>
        <begin position="107"/>
        <end position="126"/>
    </location>
</feature>
<organism evidence="4 5">
    <name type="scientific">Paenibacillus glacialis</name>
    <dbReference type="NCBI Taxonomy" id="494026"/>
    <lineage>
        <taxon>Bacteria</taxon>
        <taxon>Bacillati</taxon>
        <taxon>Bacillota</taxon>
        <taxon>Bacilli</taxon>
        <taxon>Bacillales</taxon>
        <taxon>Paenibacillaceae</taxon>
        <taxon>Paenibacillus</taxon>
    </lineage>
</organism>
<name>A0A168KTS0_9BACL</name>
<feature type="domain" description="DUF4367" evidence="3">
    <location>
        <begin position="173"/>
        <end position="263"/>
    </location>
</feature>
<evidence type="ECO:0000313" key="5">
    <source>
        <dbReference type="Proteomes" id="UP000076967"/>
    </source>
</evidence>
<dbReference type="OrthoDB" id="2599781at2"/>